<accession>A0A562I9R8</accession>
<keyword evidence="4" id="KW-1185">Reference proteome</keyword>
<dbReference type="AlphaFoldDB" id="A0A562I9R8"/>
<protein>
    <submittedName>
        <fullName evidence="3">LPXTG-motif cell wall-anchored protein</fullName>
    </submittedName>
</protein>
<feature type="signal peptide" evidence="2">
    <location>
        <begin position="1"/>
        <end position="29"/>
    </location>
</feature>
<evidence type="ECO:0000313" key="4">
    <source>
        <dbReference type="Proteomes" id="UP000319825"/>
    </source>
</evidence>
<feature type="chain" id="PRO_5038335943" evidence="2">
    <location>
        <begin position="30"/>
        <end position="523"/>
    </location>
</feature>
<feature type="transmembrane region" description="Helical" evidence="1">
    <location>
        <begin position="493"/>
        <end position="514"/>
    </location>
</feature>
<evidence type="ECO:0000256" key="1">
    <source>
        <dbReference type="SAM" id="Phobius"/>
    </source>
</evidence>
<dbReference type="Proteomes" id="UP000319825">
    <property type="component" value="Unassembled WGS sequence"/>
</dbReference>
<keyword evidence="1" id="KW-0812">Transmembrane</keyword>
<comment type="caution">
    <text evidence="3">The sequence shown here is derived from an EMBL/GenBank/DDBJ whole genome shotgun (WGS) entry which is preliminary data.</text>
</comment>
<keyword evidence="2" id="KW-0732">Signal</keyword>
<keyword evidence="1" id="KW-1133">Transmembrane helix</keyword>
<proteinExistence type="predicted"/>
<organism evidence="3 4">
    <name type="scientific">Micromonospora olivasterospora</name>
    <dbReference type="NCBI Taxonomy" id="1880"/>
    <lineage>
        <taxon>Bacteria</taxon>
        <taxon>Bacillati</taxon>
        <taxon>Actinomycetota</taxon>
        <taxon>Actinomycetes</taxon>
        <taxon>Micromonosporales</taxon>
        <taxon>Micromonosporaceae</taxon>
        <taxon>Micromonospora</taxon>
    </lineage>
</organism>
<dbReference type="NCBIfam" id="TIGR01167">
    <property type="entry name" value="LPXTG_anchor"/>
    <property type="match status" value="1"/>
</dbReference>
<dbReference type="InterPro" id="IPR006311">
    <property type="entry name" value="TAT_signal"/>
</dbReference>
<evidence type="ECO:0000256" key="2">
    <source>
        <dbReference type="SAM" id="SignalP"/>
    </source>
</evidence>
<dbReference type="OrthoDB" id="3967140at2"/>
<dbReference type="PROSITE" id="PS51318">
    <property type="entry name" value="TAT"/>
    <property type="match status" value="1"/>
</dbReference>
<evidence type="ECO:0000313" key="3">
    <source>
        <dbReference type="EMBL" id="TWH67632.1"/>
    </source>
</evidence>
<sequence>MLKHSTRRWLAGLGVAGAFVAASATPAVAAPAAQVELYFQNMTLAPGSPGKSDALHLFSDRPTVLHDVAVRYDYRSLVGKVTIAAQHGDCTTPEEGVLLCKEHFPVSVDDLNGTWTEDVTIVPTDKAAVDDSGDLKISLQVAGKGRGSYTSRIRIGEGVDLAGGPNTEFTVKPGGAFEAPLTVVNVGEKPVKDVVAWFDLDYSIRTKDRFSNCFYVEDHLIACLLDEEIPAGEGRTATLNFQLGKDTYAPGHEYGNARFLTYGDFEDLFDVREEAGARAAKRGSGPKLTLRDAPTKVTRAAQTDTDPTNNFTEWQITVSGDNGADLEAIGAKLTGKAGDVVAATVGFRNNGPATLDYLRTDMDVTYVDVTVPTGTTAVEVPFECAPRKGNANDWDEPGKPGGREYRCYPGPIAPAGEELTGEFRLRIDKVIANATGLVKVNVPCECDGGFYKDLKPANDTAKILVNAAAGDGGQGGGDGDDDGGTLPITGTSIGLVAGIGALLLVAGVGGYLVAKRRRTRFVA</sequence>
<dbReference type="EMBL" id="VLKE01000001">
    <property type="protein sequence ID" value="TWH67632.1"/>
    <property type="molecule type" value="Genomic_DNA"/>
</dbReference>
<reference evidence="3 4" key="1">
    <citation type="submission" date="2019-07" db="EMBL/GenBank/DDBJ databases">
        <title>R&amp;d 2014.</title>
        <authorList>
            <person name="Klenk H.-P."/>
        </authorList>
    </citation>
    <scope>NUCLEOTIDE SEQUENCE [LARGE SCALE GENOMIC DNA]</scope>
    <source>
        <strain evidence="3 4">DSM 43868</strain>
    </source>
</reference>
<dbReference type="RefSeq" id="WP_145774612.1">
    <property type="nucleotide sequence ID" value="NZ_BAAATQ010000024.1"/>
</dbReference>
<name>A0A562I9R8_MICOL</name>
<keyword evidence="1" id="KW-0472">Membrane</keyword>
<gene>
    <name evidence="3" type="ORF">JD77_02612</name>
</gene>